<dbReference type="Gene3D" id="3.60.40.10">
    <property type="entry name" value="PPM-type phosphatase domain"/>
    <property type="match status" value="1"/>
</dbReference>
<evidence type="ECO:0000256" key="1">
    <source>
        <dbReference type="ARBA" id="ARBA00022801"/>
    </source>
</evidence>
<comment type="caution">
    <text evidence="5">The sequence shown here is derived from an EMBL/GenBank/DDBJ whole genome shotgun (WGS) entry which is preliminary data.</text>
</comment>
<sequence length="754" mass="80135">MSKGVSNRATPARQARKPSSRTPGIPHRDAALVAVLREAVEALDADTALVYLFEEDREVLRLAAAGGSPPSVFIMPERIEVADPYPTAIACRSGRLVLDHPSAQQSDALQLPGTVPFPSSVAAAPLVHEGRCLGALTVVWASAPTVRPADGHRQRLGSMAEALSGTLSQMADDGVEMTAGPKPVIAPAFRPARAPVDGRTGAGEREWGLAEVPGSTAVTFMYHIHKLAAALNEAASLTDVMEVVKDRIMTPFGARAFMVTSLEYERVWVAGYKDCPQETVKRLHGSSMYMPGPFADVMRANAPLIYRNHAALSAAYPEPDQDVPGEHEERGGWIYVPIAAGSRPTAACALGFDGPVDLSADEQAVLMMMANLLGPTLARARLSQAEQSLAESVQLKLLPQGVQGPPGVATAARYVPGCASGMGGDWYDLISGDNAQIGLVIGDVEGHSIDSSVIMGQLRTAVRSYLMEGHRPAGALERTNRLLTQLDTDLLATCCIVAVDTADGTVELASAGHPAPVIRYPDGSVVAADAPAGLPLGVDLDARYTSIGMSLPPHTVLMLYTDGLTKSSSTELTAESLLASLGRTGATQPDRLLDLVLGARREEPVRRDDIALLIAEFEGAGSRPDTGRLSIRRHNLEGVKTARVFVRQQLQGWGLDKYVDDLEIMTSEVVTNALVHADSDVDLRVKAYEDCVRVEVRDTDPTPPVPEPIALSNEPGFESEHGRGLVIVEALASGWGNLPCGRGKTIWFEQAVAA</sequence>
<evidence type="ECO:0000259" key="4">
    <source>
        <dbReference type="SMART" id="SM00331"/>
    </source>
</evidence>
<dbReference type="SUPFAM" id="SSF81606">
    <property type="entry name" value="PP2C-like"/>
    <property type="match status" value="1"/>
</dbReference>
<accession>A0ABU7FKL5</accession>
<dbReference type="Gene3D" id="3.30.450.40">
    <property type="match status" value="2"/>
</dbReference>
<dbReference type="InterPro" id="IPR052016">
    <property type="entry name" value="Bact_Sigma-Reg"/>
</dbReference>
<keyword evidence="6" id="KW-1185">Reference proteome</keyword>
<dbReference type="Pfam" id="PF13185">
    <property type="entry name" value="GAF_2"/>
    <property type="match status" value="1"/>
</dbReference>
<dbReference type="RefSeq" id="WP_329509088.1">
    <property type="nucleotide sequence ID" value="NZ_BAAAYZ010000270.1"/>
</dbReference>
<dbReference type="SUPFAM" id="SSF55781">
    <property type="entry name" value="GAF domain-like"/>
    <property type="match status" value="2"/>
</dbReference>
<feature type="domain" description="GAF" evidence="3">
    <location>
        <begin position="27"/>
        <end position="177"/>
    </location>
</feature>
<evidence type="ECO:0000313" key="5">
    <source>
        <dbReference type="EMBL" id="MED7824655.1"/>
    </source>
</evidence>
<dbReference type="Gene3D" id="3.30.565.10">
    <property type="entry name" value="Histidine kinase-like ATPase, C-terminal domain"/>
    <property type="match status" value="1"/>
</dbReference>
<gene>
    <name evidence="5" type="ORF">VXC91_22350</name>
</gene>
<evidence type="ECO:0000313" key="6">
    <source>
        <dbReference type="Proteomes" id="UP001333996"/>
    </source>
</evidence>
<reference evidence="5" key="1">
    <citation type="submission" date="2024-01" db="EMBL/GenBank/DDBJ databases">
        <title>First draft genome sequence data of TA4-1, the type strain of Gram-positive actinobacterium Streptomyces chiangmaiensis.</title>
        <authorList>
            <person name="Yasawong M."/>
            <person name="Nantapong N."/>
        </authorList>
    </citation>
    <scope>NUCLEOTIDE SEQUENCE</scope>
    <source>
        <strain evidence="5">TA4-1</strain>
    </source>
</reference>
<dbReference type="InterPro" id="IPR001932">
    <property type="entry name" value="PPM-type_phosphatase-like_dom"/>
</dbReference>
<feature type="region of interest" description="Disordered" evidence="2">
    <location>
        <begin position="1"/>
        <end position="26"/>
    </location>
</feature>
<dbReference type="InterPro" id="IPR003594">
    <property type="entry name" value="HATPase_dom"/>
</dbReference>
<dbReference type="InterPro" id="IPR036890">
    <property type="entry name" value="HATPase_C_sf"/>
</dbReference>
<protein>
    <submittedName>
        <fullName evidence="5">SpoIIE family protein phosphatase</fullName>
    </submittedName>
</protein>
<organism evidence="5 6">
    <name type="scientific">Streptomyces chiangmaiensis</name>
    <dbReference type="NCBI Taxonomy" id="766497"/>
    <lineage>
        <taxon>Bacteria</taxon>
        <taxon>Bacillati</taxon>
        <taxon>Actinomycetota</taxon>
        <taxon>Actinomycetes</taxon>
        <taxon>Kitasatosporales</taxon>
        <taxon>Streptomycetaceae</taxon>
        <taxon>Streptomyces</taxon>
    </lineage>
</organism>
<dbReference type="Proteomes" id="UP001333996">
    <property type="component" value="Unassembled WGS sequence"/>
</dbReference>
<dbReference type="SUPFAM" id="SSF55874">
    <property type="entry name" value="ATPase domain of HSP90 chaperone/DNA topoisomerase II/histidine kinase"/>
    <property type="match status" value="1"/>
</dbReference>
<evidence type="ECO:0000259" key="3">
    <source>
        <dbReference type="SMART" id="SM00065"/>
    </source>
</evidence>
<dbReference type="InterPro" id="IPR036457">
    <property type="entry name" value="PPM-type-like_dom_sf"/>
</dbReference>
<dbReference type="SMART" id="SM00331">
    <property type="entry name" value="PP2C_SIG"/>
    <property type="match status" value="1"/>
</dbReference>
<name>A0ABU7FKL5_9ACTN</name>
<dbReference type="EMBL" id="JAYWVC010000079">
    <property type="protein sequence ID" value="MED7824655.1"/>
    <property type="molecule type" value="Genomic_DNA"/>
</dbReference>
<dbReference type="SMART" id="SM00065">
    <property type="entry name" value="GAF"/>
    <property type="match status" value="2"/>
</dbReference>
<dbReference type="InterPro" id="IPR003018">
    <property type="entry name" value="GAF"/>
</dbReference>
<keyword evidence="1" id="KW-0378">Hydrolase</keyword>
<dbReference type="Pfam" id="PF07228">
    <property type="entry name" value="SpoIIE"/>
    <property type="match status" value="1"/>
</dbReference>
<dbReference type="InterPro" id="IPR029016">
    <property type="entry name" value="GAF-like_dom_sf"/>
</dbReference>
<feature type="domain" description="GAF" evidence="3">
    <location>
        <begin position="236"/>
        <end position="387"/>
    </location>
</feature>
<feature type="domain" description="PPM-type phosphatase" evidence="4">
    <location>
        <begin position="405"/>
        <end position="617"/>
    </location>
</feature>
<dbReference type="PANTHER" id="PTHR43156:SF2">
    <property type="entry name" value="STAGE II SPORULATION PROTEIN E"/>
    <property type="match status" value="1"/>
</dbReference>
<dbReference type="CDD" id="cd16936">
    <property type="entry name" value="HATPase_RsbW-like"/>
    <property type="match status" value="1"/>
</dbReference>
<dbReference type="Pfam" id="PF13581">
    <property type="entry name" value="HATPase_c_2"/>
    <property type="match status" value="1"/>
</dbReference>
<proteinExistence type="predicted"/>
<dbReference type="PANTHER" id="PTHR43156">
    <property type="entry name" value="STAGE II SPORULATION PROTEIN E-RELATED"/>
    <property type="match status" value="1"/>
</dbReference>
<evidence type="ECO:0000256" key="2">
    <source>
        <dbReference type="SAM" id="MobiDB-lite"/>
    </source>
</evidence>
<feature type="region of interest" description="Disordered" evidence="2">
    <location>
        <begin position="697"/>
        <end position="716"/>
    </location>
</feature>